<accession>A0AAD2E401</accession>
<proteinExistence type="predicted"/>
<protein>
    <recommendedName>
        <fullName evidence="3">Retrotransposon Copia-like N-terminal domain-containing protein</fullName>
    </recommendedName>
</protein>
<evidence type="ECO:0000313" key="2">
    <source>
        <dbReference type="Proteomes" id="UP000834106"/>
    </source>
</evidence>
<dbReference type="AlphaFoldDB" id="A0AAD2E401"/>
<evidence type="ECO:0008006" key="3">
    <source>
        <dbReference type="Google" id="ProtNLM"/>
    </source>
</evidence>
<keyword evidence="2" id="KW-1185">Reference proteome</keyword>
<gene>
    <name evidence="1" type="ORF">FPE_LOCUS23869</name>
</gene>
<dbReference type="EMBL" id="OU503049">
    <property type="protein sequence ID" value="CAI9776439.1"/>
    <property type="molecule type" value="Genomic_DNA"/>
</dbReference>
<name>A0AAD2E401_9LAMI</name>
<dbReference type="Proteomes" id="UP000834106">
    <property type="component" value="Chromosome 14"/>
</dbReference>
<sequence length="110" mass="12092">MANTGSNDNAQSATSTLMPSTLGRNQMQSFGINLTQVPPIKLDMNNFLLWKNMVISIIKGHNLEGFITEMRTCPAEFLAIQTTGSAGVTFEMTPNVEYGKWMSTDQLLMG</sequence>
<reference evidence="1" key="1">
    <citation type="submission" date="2023-05" db="EMBL/GenBank/DDBJ databases">
        <authorList>
            <person name="Huff M."/>
        </authorList>
    </citation>
    <scope>NUCLEOTIDE SEQUENCE</scope>
</reference>
<organism evidence="1 2">
    <name type="scientific">Fraxinus pennsylvanica</name>
    <dbReference type="NCBI Taxonomy" id="56036"/>
    <lineage>
        <taxon>Eukaryota</taxon>
        <taxon>Viridiplantae</taxon>
        <taxon>Streptophyta</taxon>
        <taxon>Embryophyta</taxon>
        <taxon>Tracheophyta</taxon>
        <taxon>Spermatophyta</taxon>
        <taxon>Magnoliopsida</taxon>
        <taxon>eudicotyledons</taxon>
        <taxon>Gunneridae</taxon>
        <taxon>Pentapetalae</taxon>
        <taxon>asterids</taxon>
        <taxon>lamiids</taxon>
        <taxon>Lamiales</taxon>
        <taxon>Oleaceae</taxon>
        <taxon>Oleeae</taxon>
        <taxon>Fraxinus</taxon>
    </lineage>
</organism>
<evidence type="ECO:0000313" key="1">
    <source>
        <dbReference type="EMBL" id="CAI9776439.1"/>
    </source>
</evidence>